<reference evidence="2" key="1">
    <citation type="submission" date="2024-07" db="EMBL/GenBank/DDBJ databases">
        <title>Two chromosome-level genome assemblies of Korean endemic species Abeliophyllum distichum and Forsythia ovata (Oleaceae).</title>
        <authorList>
            <person name="Jang H."/>
        </authorList>
    </citation>
    <scope>NUCLEOTIDE SEQUENCE [LARGE SCALE GENOMIC DNA]</scope>
</reference>
<dbReference type="EMBL" id="JBFOLK010000009">
    <property type="protein sequence ID" value="KAL2486388.1"/>
    <property type="molecule type" value="Genomic_DNA"/>
</dbReference>
<name>A0ABD1RDE5_9LAMI</name>
<sequence length="212" mass="23720">MCTEVMHAPAKATEYLSGINFEKVWQANGKRPLPIAFDQPIRNNTKYFTRVVGKQVRFTMLPCYLHEQRMHSYVVSSSGTPRPSNGRDYESFWTFHTFRDDNWVNPQTAGDYVASSGASLDELAIAKEVLGERQGHVRGVGLVPNYTSPSLDSTAASKAPQRTFHQFFGDPQNDDPRFAMYEAQLRRMNTGGCACGGRHLGREQGFGGSIDF</sequence>
<organism evidence="1 2">
    <name type="scientific">Abeliophyllum distichum</name>
    <dbReference type="NCBI Taxonomy" id="126358"/>
    <lineage>
        <taxon>Eukaryota</taxon>
        <taxon>Viridiplantae</taxon>
        <taxon>Streptophyta</taxon>
        <taxon>Embryophyta</taxon>
        <taxon>Tracheophyta</taxon>
        <taxon>Spermatophyta</taxon>
        <taxon>Magnoliopsida</taxon>
        <taxon>eudicotyledons</taxon>
        <taxon>Gunneridae</taxon>
        <taxon>Pentapetalae</taxon>
        <taxon>asterids</taxon>
        <taxon>lamiids</taxon>
        <taxon>Lamiales</taxon>
        <taxon>Oleaceae</taxon>
        <taxon>Forsythieae</taxon>
        <taxon>Abeliophyllum</taxon>
    </lineage>
</organism>
<protein>
    <submittedName>
        <fullName evidence="1">Uncharacterized protein</fullName>
    </submittedName>
</protein>
<evidence type="ECO:0000313" key="1">
    <source>
        <dbReference type="EMBL" id="KAL2486388.1"/>
    </source>
</evidence>
<comment type="caution">
    <text evidence="1">The sequence shown here is derived from an EMBL/GenBank/DDBJ whole genome shotgun (WGS) entry which is preliminary data.</text>
</comment>
<dbReference type="Proteomes" id="UP001604336">
    <property type="component" value="Unassembled WGS sequence"/>
</dbReference>
<proteinExistence type="predicted"/>
<accession>A0ABD1RDE5</accession>
<dbReference type="AlphaFoldDB" id="A0ABD1RDE5"/>
<gene>
    <name evidence="1" type="ORF">Adt_31144</name>
</gene>
<evidence type="ECO:0000313" key="2">
    <source>
        <dbReference type="Proteomes" id="UP001604336"/>
    </source>
</evidence>
<keyword evidence="2" id="KW-1185">Reference proteome</keyword>